<dbReference type="Proteomes" id="UP001152803">
    <property type="component" value="Unassembled WGS sequence"/>
</dbReference>
<dbReference type="EMBL" id="JAFJMO010000010">
    <property type="protein sequence ID" value="KAJ8265010.1"/>
    <property type="molecule type" value="Genomic_DNA"/>
</dbReference>
<gene>
    <name evidence="1" type="ORF">COCON_G00141090</name>
</gene>
<comment type="caution">
    <text evidence="1">The sequence shown here is derived from an EMBL/GenBank/DDBJ whole genome shotgun (WGS) entry which is preliminary data.</text>
</comment>
<keyword evidence="2" id="KW-1185">Reference proteome</keyword>
<evidence type="ECO:0000313" key="2">
    <source>
        <dbReference type="Proteomes" id="UP001152803"/>
    </source>
</evidence>
<proteinExistence type="predicted"/>
<evidence type="ECO:0000313" key="1">
    <source>
        <dbReference type="EMBL" id="KAJ8265010.1"/>
    </source>
</evidence>
<dbReference type="AlphaFoldDB" id="A0A9Q1HVL4"/>
<accession>A0A9Q1HVL4</accession>
<organism evidence="1 2">
    <name type="scientific">Conger conger</name>
    <name type="common">Conger eel</name>
    <name type="synonym">Muraena conger</name>
    <dbReference type="NCBI Taxonomy" id="82655"/>
    <lineage>
        <taxon>Eukaryota</taxon>
        <taxon>Metazoa</taxon>
        <taxon>Chordata</taxon>
        <taxon>Craniata</taxon>
        <taxon>Vertebrata</taxon>
        <taxon>Euteleostomi</taxon>
        <taxon>Actinopterygii</taxon>
        <taxon>Neopterygii</taxon>
        <taxon>Teleostei</taxon>
        <taxon>Anguilliformes</taxon>
        <taxon>Congridae</taxon>
        <taxon>Conger</taxon>
    </lineage>
</organism>
<sequence>MNLFMVYRVLRKTNRDTVIVMLSNLDAFGAADGDRCAPVYRSRSDLYFYILSIIERWRVQYQGALTLCARWRPLLDLPAMALSGVSVELGDVPDAYRSVLTLPVHSLPHHHSLIGLPDPGHHRENRSGPVRSSLVQTPFTVSMIPRPEEEYTQRLKLL</sequence>
<protein>
    <submittedName>
        <fullName evidence="1">Uncharacterized protein</fullName>
    </submittedName>
</protein>
<name>A0A9Q1HVL4_CONCO</name>
<reference evidence="1" key="1">
    <citation type="journal article" date="2023" name="Science">
        <title>Genome structures resolve the early diversification of teleost fishes.</title>
        <authorList>
            <person name="Parey E."/>
            <person name="Louis A."/>
            <person name="Montfort J."/>
            <person name="Bouchez O."/>
            <person name="Roques C."/>
            <person name="Iampietro C."/>
            <person name="Lluch J."/>
            <person name="Castinel A."/>
            <person name="Donnadieu C."/>
            <person name="Desvignes T."/>
            <person name="Floi Bucao C."/>
            <person name="Jouanno E."/>
            <person name="Wen M."/>
            <person name="Mejri S."/>
            <person name="Dirks R."/>
            <person name="Jansen H."/>
            <person name="Henkel C."/>
            <person name="Chen W.J."/>
            <person name="Zahm M."/>
            <person name="Cabau C."/>
            <person name="Klopp C."/>
            <person name="Thompson A.W."/>
            <person name="Robinson-Rechavi M."/>
            <person name="Braasch I."/>
            <person name="Lecointre G."/>
            <person name="Bobe J."/>
            <person name="Postlethwait J.H."/>
            <person name="Berthelot C."/>
            <person name="Roest Crollius H."/>
            <person name="Guiguen Y."/>
        </authorList>
    </citation>
    <scope>NUCLEOTIDE SEQUENCE</scope>
    <source>
        <strain evidence="1">Concon-B</strain>
    </source>
</reference>